<accession>A0A0E9QB22</accession>
<evidence type="ECO:0000313" key="1">
    <source>
        <dbReference type="EMBL" id="JAH13959.1"/>
    </source>
</evidence>
<organism evidence="1">
    <name type="scientific">Anguilla anguilla</name>
    <name type="common">European freshwater eel</name>
    <name type="synonym">Muraena anguilla</name>
    <dbReference type="NCBI Taxonomy" id="7936"/>
    <lineage>
        <taxon>Eukaryota</taxon>
        <taxon>Metazoa</taxon>
        <taxon>Chordata</taxon>
        <taxon>Craniata</taxon>
        <taxon>Vertebrata</taxon>
        <taxon>Euteleostomi</taxon>
        <taxon>Actinopterygii</taxon>
        <taxon>Neopterygii</taxon>
        <taxon>Teleostei</taxon>
        <taxon>Anguilliformes</taxon>
        <taxon>Anguillidae</taxon>
        <taxon>Anguilla</taxon>
    </lineage>
</organism>
<dbReference type="AlphaFoldDB" id="A0A0E9QB22"/>
<protein>
    <submittedName>
        <fullName evidence="1">Uncharacterized protein</fullName>
    </submittedName>
</protein>
<dbReference type="EMBL" id="GBXM01094618">
    <property type="protein sequence ID" value="JAH13959.1"/>
    <property type="molecule type" value="Transcribed_RNA"/>
</dbReference>
<proteinExistence type="predicted"/>
<reference evidence="1" key="2">
    <citation type="journal article" date="2015" name="Fish Shellfish Immunol.">
        <title>Early steps in the European eel (Anguilla anguilla)-Vibrio vulnificus interaction in the gills: Role of the RtxA13 toxin.</title>
        <authorList>
            <person name="Callol A."/>
            <person name="Pajuelo D."/>
            <person name="Ebbesson L."/>
            <person name="Teles M."/>
            <person name="MacKenzie S."/>
            <person name="Amaro C."/>
        </authorList>
    </citation>
    <scope>NUCLEOTIDE SEQUENCE</scope>
</reference>
<name>A0A0E9QB22_ANGAN</name>
<sequence length="37" mass="4140">MGPNNQTTQFYAGQLSFCCHFDLLLFCPRHSASSSVM</sequence>
<reference evidence="1" key="1">
    <citation type="submission" date="2014-11" db="EMBL/GenBank/DDBJ databases">
        <authorList>
            <person name="Amaro Gonzalez C."/>
        </authorList>
    </citation>
    <scope>NUCLEOTIDE SEQUENCE</scope>
</reference>